<evidence type="ECO:0000313" key="2">
    <source>
        <dbReference type="EMBL" id="MBN7816312.1"/>
    </source>
</evidence>
<gene>
    <name evidence="2" type="ORF">J0A69_12760</name>
</gene>
<keyword evidence="3" id="KW-1185">Reference proteome</keyword>
<evidence type="ECO:0000256" key="1">
    <source>
        <dbReference type="SAM" id="SignalP"/>
    </source>
</evidence>
<comment type="caution">
    <text evidence="2">The sequence shown here is derived from an EMBL/GenBank/DDBJ whole genome shotgun (WGS) entry which is preliminary data.</text>
</comment>
<reference evidence="2 3" key="1">
    <citation type="submission" date="2021-03" db="EMBL/GenBank/DDBJ databases">
        <title>novel species isolated from a fishpond in China.</title>
        <authorList>
            <person name="Lu H."/>
            <person name="Cai Z."/>
        </authorList>
    </citation>
    <scope>NUCLEOTIDE SEQUENCE [LARGE SCALE GENOMIC DNA]</scope>
    <source>
        <strain evidence="2 3">YJ13C</strain>
    </source>
</reference>
<sequence length="367" mass="43476">MKISFYLKFLVLCCFLLCSFKAVSQEVKIKLRPHSRSQYQVDYHFGEILDLRKNKELIGEVFYVTKKRIPVSFEEELDPALLDYFNSQIDTASEDNRKIQVRILDLSIYESPNYATKLYEGELKLRLAFYFKGNLNPIHLVTYSNLVKYQRTANSINKLQEVTNEYLDQSLAYFNQWMDMNAGTNRDLAKSVRMNARYILPDIQNDTIFYNPNIPLNWEYFKDRPDPLSKFNATITCSFSVEGNAQLNDGIIQQNIFIKAFMLPNQSWVKNPDDYGINHEQKHFDLLKVIVDRLIYRLNNTELELEFFEAKINEMYFDAYREMNRIQELYDTQTQNGMDAEQQQKWNFLIVKALKGEWEDLEKELGN</sequence>
<feature type="chain" id="PRO_5046659580" description="DUF922 domain-containing protein" evidence="1">
    <location>
        <begin position="25"/>
        <end position="367"/>
    </location>
</feature>
<keyword evidence="1" id="KW-0732">Signal</keyword>
<organism evidence="2 3">
    <name type="scientific">Algoriphagus pacificus</name>
    <dbReference type="NCBI Taxonomy" id="2811234"/>
    <lineage>
        <taxon>Bacteria</taxon>
        <taxon>Pseudomonadati</taxon>
        <taxon>Bacteroidota</taxon>
        <taxon>Cytophagia</taxon>
        <taxon>Cytophagales</taxon>
        <taxon>Cyclobacteriaceae</taxon>
        <taxon>Algoriphagus</taxon>
    </lineage>
</organism>
<proteinExistence type="predicted"/>
<dbReference type="RefSeq" id="WP_206586993.1">
    <property type="nucleotide sequence ID" value="NZ_JAFKCU010000003.1"/>
</dbReference>
<evidence type="ECO:0008006" key="4">
    <source>
        <dbReference type="Google" id="ProtNLM"/>
    </source>
</evidence>
<evidence type="ECO:0000313" key="3">
    <source>
        <dbReference type="Proteomes" id="UP000664480"/>
    </source>
</evidence>
<name>A0ABS3CGU2_9BACT</name>
<feature type="signal peptide" evidence="1">
    <location>
        <begin position="1"/>
        <end position="24"/>
    </location>
</feature>
<dbReference type="EMBL" id="JAFKCU010000003">
    <property type="protein sequence ID" value="MBN7816312.1"/>
    <property type="molecule type" value="Genomic_DNA"/>
</dbReference>
<protein>
    <recommendedName>
        <fullName evidence="4">DUF922 domain-containing protein</fullName>
    </recommendedName>
</protein>
<accession>A0ABS3CGU2</accession>
<dbReference type="Proteomes" id="UP000664480">
    <property type="component" value="Unassembled WGS sequence"/>
</dbReference>